<dbReference type="Proteomes" id="UP000018144">
    <property type="component" value="Unassembled WGS sequence"/>
</dbReference>
<accession>U4LH77</accession>
<name>U4LH77_PYROM</name>
<evidence type="ECO:0000313" key="1">
    <source>
        <dbReference type="EMBL" id="CCX31268.1"/>
    </source>
</evidence>
<proteinExistence type="predicted"/>
<keyword evidence="2" id="KW-1185">Reference proteome</keyword>
<protein>
    <submittedName>
        <fullName evidence="1">Uncharacterized protein</fullName>
    </submittedName>
</protein>
<dbReference type="EMBL" id="HF935560">
    <property type="protein sequence ID" value="CCX31268.1"/>
    <property type="molecule type" value="Genomic_DNA"/>
</dbReference>
<organism evidence="1 2">
    <name type="scientific">Pyronema omphalodes (strain CBS 100304)</name>
    <name type="common">Pyronema confluens</name>
    <dbReference type="NCBI Taxonomy" id="1076935"/>
    <lineage>
        <taxon>Eukaryota</taxon>
        <taxon>Fungi</taxon>
        <taxon>Dikarya</taxon>
        <taxon>Ascomycota</taxon>
        <taxon>Pezizomycotina</taxon>
        <taxon>Pezizomycetes</taxon>
        <taxon>Pezizales</taxon>
        <taxon>Pyronemataceae</taxon>
        <taxon>Pyronema</taxon>
    </lineage>
</organism>
<evidence type="ECO:0000313" key="2">
    <source>
        <dbReference type="Proteomes" id="UP000018144"/>
    </source>
</evidence>
<dbReference type="AlphaFoldDB" id="U4LH77"/>
<reference evidence="1 2" key="1">
    <citation type="journal article" date="2013" name="PLoS Genet.">
        <title>The genome and development-dependent transcriptomes of Pyronema confluens: a window into fungal evolution.</title>
        <authorList>
            <person name="Traeger S."/>
            <person name="Altegoer F."/>
            <person name="Freitag M."/>
            <person name="Gabaldon T."/>
            <person name="Kempken F."/>
            <person name="Kumar A."/>
            <person name="Marcet-Houben M."/>
            <person name="Poggeler S."/>
            <person name="Stajich J.E."/>
            <person name="Nowrousian M."/>
        </authorList>
    </citation>
    <scope>NUCLEOTIDE SEQUENCE [LARGE SCALE GENOMIC DNA]</scope>
    <source>
        <strain evidence="2">CBS 100304</strain>
        <tissue evidence="1">Vegetative mycelium</tissue>
    </source>
</reference>
<sequence length="58" mass="6695">MDHLTRHPVLSGKYQIYYDSDPRIRKSTLLLSGYFLDRLAAVLSCMLQLCLAKTIDIH</sequence>
<gene>
    <name evidence="1" type="ORF">PCON_10399</name>
</gene>